<comment type="similarity">
    <text evidence="1 5">Belongs to the 5-formyltetrahydrofolate cyclo-ligase family.</text>
</comment>
<dbReference type="GO" id="GO:0035999">
    <property type="term" value="P:tetrahydrofolate interconversion"/>
    <property type="evidence" value="ECO:0007669"/>
    <property type="project" value="TreeGrafter"/>
</dbReference>
<dbReference type="GO" id="GO:0046872">
    <property type="term" value="F:metal ion binding"/>
    <property type="evidence" value="ECO:0007669"/>
    <property type="project" value="UniProtKB-KW"/>
</dbReference>
<dbReference type="InterPro" id="IPR037171">
    <property type="entry name" value="NagB/RpiA_transferase-like"/>
</dbReference>
<accession>A0A828Z2E4</accession>
<evidence type="ECO:0000313" key="7">
    <source>
        <dbReference type="Proteomes" id="UP000001338"/>
    </source>
</evidence>
<dbReference type="Proteomes" id="UP000001338">
    <property type="component" value="Unassembled WGS sequence"/>
</dbReference>
<evidence type="ECO:0000256" key="1">
    <source>
        <dbReference type="ARBA" id="ARBA00010638"/>
    </source>
</evidence>
<dbReference type="NCBIfam" id="TIGR02727">
    <property type="entry name" value="MTHFS_bact"/>
    <property type="match status" value="1"/>
</dbReference>
<dbReference type="RefSeq" id="WP_004499016.1">
    <property type="nucleotide sequence ID" value="NZ_AFLV02000017.1"/>
</dbReference>
<dbReference type="PANTHER" id="PTHR23407">
    <property type="entry name" value="ATPASE INHIBITOR/5-FORMYLTETRAHYDROFOLATE CYCLO-LIGASE"/>
    <property type="match status" value="1"/>
</dbReference>
<keyword evidence="5" id="KW-0460">Magnesium</keyword>
<evidence type="ECO:0000256" key="5">
    <source>
        <dbReference type="RuleBase" id="RU361279"/>
    </source>
</evidence>
<dbReference type="GO" id="GO:0009396">
    <property type="term" value="P:folic acid-containing compound biosynthetic process"/>
    <property type="evidence" value="ECO:0007669"/>
    <property type="project" value="TreeGrafter"/>
</dbReference>
<evidence type="ECO:0000256" key="2">
    <source>
        <dbReference type="ARBA" id="ARBA00022741"/>
    </source>
</evidence>
<feature type="binding site" evidence="4">
    <location>
        <position position="49"/>
    </location>
    <ligand>
        <name>substrate</name>
    </ligand>
</feature>
<keyword evidence="2 4" id="KW-0547">Nucleotide-binding</keyword>
<dbReference type="SUPFAM" id="SSF100950">
    <property type="entry name" value="NagB/RpiA/CoA transferase-like"/>
    <property type="match status" value="1"/>
</dbReference>
<name>A0A828Z2E4_9LEPT</name>
<reference evidence="6 7" key="1">
    <citation type="submission" date="2012-10" db="EMBL/GenBank/DDBJ databases">
        <authorList>
            <person name="Harkins D.M."/>
            <person name="Durkin A.S."/>
            <person name="Brinkac L.M."/>
            <person name="Haft D.H."/>
            <person name="Selengut J.D."/>
            <person name="Sanka R."/>
            <person name="DePew J."/>
            <person name="Purushe J."/>
            <person name="Whelen A.C."/>
            <person name="Vinetz J.M."/>
            <person name="Sutton G.G."/>
            <person name="Nierman W.C."/>
            <person name="Fouts D.E."/>
        </authorList>
    </citation>
    <scope>NUCLEOTIDE SEQUENCE [LARGE SCALE GENOMIC DNA]</scope>
    <source>
        <strain evidence="6 7">2006001853</strain>
    </source>
</reference>
<organism evidence="6 7">
    <name type="scientific">Leptospira weilii str. 2006001853</name>
    <dbReference type="NCBI Taxonomy" id="1001589"/>
    <lineage>
        <taxon>Bacteria</taxon>
        <taxon>Pseudomonadati</taxon>
        <taxon>Spirochaetota</taxon>
        <taxon>Spirochaetia</taxon>
        <taxon>Leptospirales</taxon>
        <taxon>Leptospiraceae</taxon>
        <taxon>Leptospira</taxon>
    </lineage>
</organism>
<keyword evidence="6" id="KW-0436">Ligase</keyword>
<keyword evidence="3 4" id="KW-0067">ATP-binding</keyword>
<dbReference type="GeneID" id="61112241"/>
<evidence type="ECO:0000256" key="4">
    <source>
        <dbReference type="PIRSR" id="PIRSR006806-1"/>
    </source>
</evidence>
<keyword evidence="5" id="KW-0479">Metal-binding</keyword>
<dbReference type="PIRSF" id="PIRSF006806">
    <property type="entry name" value="FTHF_cligase"/>
    <property type="match status" value="1"/>
</dbReference>
<comment type="caution">
    <text evidence="6">The sequence shown here is derived from an EMBL/GenBank/DDBJ whole genome shotgun (WGS) entry which is preliminary data.</text>
</comment>
<dbReference type="Pfam" id="PF01812">
    <property type="entry name" value="5-FTHF_cyc-lig"/>
    <property type="match status" value="1"/>
</dbReference>
<feature type="binding site" evidence="4">
    <location>
        <begin position="121"/>
        <end position="129"/>
    </location>
    <ligand>
        <name>ATP</name>
        <dbReference type="ChEBI" id="CHEBI:30616"/>
    </ligand>
</feature>
<dbReference type="GO" id="GO:0030272">
    <property type="term" value="F:5-formyltetrahydrofolate cyclo-ligase activity"/>
    <property type="evidence" value="ECO:0007669"/>
    <property type="project" value="UniProtKB-EC"/>
</dbReference>
<dbReference type="EC" id="6.3.3.2" evidence="5"/>
<proteinExistence type="inferred from homology"/>
<evidence type="ECO:0000256" key="3">
    <source>
        <dbReference type="ARBA" id="ARBA00022840"/>
    </source>
</evidence>
<evidence type="ECO:0000313" key="6">
    <source>
        <dbReference type="EMBL" id="EKR65439.1"/>
    </source>
</evidence>
<dbReference type="AlphaFoldDB" id="A0A828Z2E4"/>
<comment type="catalytic activity">
    <reaction evidence="5">
        <text>(6S)-5-formyl-5,6,7,8-tetrahydrofolate + ATP = (6R)-5,10-methenyltetrahydrofolate + ADP + phosphate</text>
        <dbReference type="Rhea" id="RHEA:10488"/>
        <dbReference type="ChEBI" id="CHEBI:30616"/>
        <dbReference type="ChEBI" id="CHEBI:43474"/>
        <dbReference type="ChEBI" id="CHEBI:57455"/>
        <dbReference type="ChEBI" id="CHEBI:57457"/>
        <dbReference type="ChEBI" id="CHEBI:456216"/>
        <dbReference type="EC" id="6.3.3.2"/>
    </reaction>
</comment>
<comment type="cofactor">
    <cofactor evidence="5">
        <name>Mg(2+)</name>
        <dbReference type="ChEBI" id="CHEBI:18420"/>
    </cofactor>
</comment>
<dbReference type="EMBL" id="AFLV02000017">
    <property type="protein sequence ID" value="EKR65439.1"/>
    <property type="molecule type" value="Genomic_DNA"/>
</dbReference>
<dbReference type="Gene3D" id="3.40.50.10420">
    <property type="entry name" value="NagB/RpiA/CoA transferase-like"/>
    <property type="match status" value="1"/>
</dbReference>
<dbReference type="InterPro" id="IPR002698">
    <property type="entry name" value="FTHF_cligase"/>
</dbReference>
<protein>
    <recommendedName>
        <fullName evidence="5">5-formyltetrahydrofolate cyclo-ligase</fullName>
        <ecNumber evidence="5">6.3.3.2</ecNumber>
    </recommendedName>
</protein>
<dbReference type="GO" id="GO:0005524">
    <property type="term" value="F:ATP binding"/>
    <property type="evidence" value="ECO:0007669"/>
    <property type="project" value="UniProtKB-KW"/>
</dbReference>
<dbReference type="InterPro" id="IPR024185">
    <property type="entry name" value="FTHF_cligase-like_sf"/>
</dbReference>
<dbReference type="PANTHER" id="PTHR23407:SF1">
    <property type="entry name" value="5-FORMYLTETRAHYDROFOLATE CYCLO-LIGASE"/>
    <property type="match status" value="1"/>
</dbReference>
<sequence>MKLQSRNALRTLLTLLEERKKKDLVILGFLKKITADARKIIAYVPDKWEVKIDPKVLGWTDSGREIYFPKIMNQKLEFILPETWENGPFDVLEPKGAKILNPNEAEWIIVPALGYDEFGYRLGRGGGFYDRTLCAVDSNKLIGLTYEELFPASFAKEDHDIRVGRVITEKKNYQIV</sequence>
<gene>
    <name evidence="6" type="ORF">LEP1GSC036_2875</name>
</gene>
<feature type="binding site" evidence="4">
    <location>
        <position position="44"/>
    </location>
    <ligand>
        <name>substrate</name>
    </ligand>
</feature>